<dbReference type="Pfam" id="PF00226">
    <property type="entry name" value="DnaJ"/>
    <property type="match status" value="1"/>
</dbReference>
<dbReference type="Gene3D" id="1.10.287.110">
    <property type="entry name" value="DnaJ domain"/>
    <property type="match status" value="1"/>
</dbReference>
<keyword evidence="1" id="KW-0143">Chaperone</keyword>
<evidence type="ECO:0000259" key="2">
    <source>
        <dbReference type="PROSITE" id="PS50076"/>
    </source>
</evidence>
<dbReference type="CDD" id="cd07316">
    <property type="entry name" value="terB_like_DjlA"/>
    <property type="match status" value="1"/>
</dbReference>
<dbReference type="EMBL" id="SJDL01000003">
    <property type="protein sequence ID" value="TBW58909.1"/>
    <property type="molecule type" value="Genomic_DNA"/>
</dbReference>
<proteinExistence type="predicted"/>
<dbReference type="Proteomes" id="UP000313645">
    <property type="component" value="Unassembled WGS sequence"/>
</dbReference>
<dbReference type="PROSITE" id="PS50076">
    <property type="entry name" value="DNAJ_2"/>
    <property type="match status" value="1"/>
</dbReference>
<comment type="caution">
    <text evidence="3">The sequence shown here is derived from an EMBL/GenBank/DDBJ whole genome shotgun (WGS) entry which is preliminary data.</text>
</comment>
<dbReference type="SUPFAM" id="SSF46565">
    <property type="entry name" value="Chaperone J-domain"/>
    <property type="match status" value="1"/>
</dbReference>
<dbReference type="SUPFAM" id="SSF158682">
    <property type="entry name" value="TerB-like"/>
    <property type="match status" value="1"/>
</dbReference>
<gene>
    <name evidence="3" type="ORF">EZI54_03090</name>
</gene>
<name>A0ABY1ZQA7_9GAMM</name>
<organism evidence="3 4">
    <name type="scientific">Marinobacter halodurans</name>
    <dbReference type="NCBI Taxonomy" id="2528979"/>
    <lineage>
        <taxon>Bacteria</taxon>
        <taxon>Pseudomonadati</taxon>
        <taxon>Pseudomonadota</taxon>
        <taxon>Gammaproteobacteria</taxon>
        <taxon>Pseudomonadales</taxon>
        <taxon>Marinobacteraceae</taxon>
        <taxon>Marinobacter</taxon>
    </lineage>
</organism>
<dbReference type="CDD" id="cd06257">
    <property type="entry name" value="DnaJ"/>
    <property type="match status" value="1"/>
</dbReference>
<feature type="domain" description="J" evidence="2">
    <location>
        <begin position="173"/>
        <end position="240"/>
    </location>
</feature>
<evidence type="ECO:0000313" key="4">
    <source>
        <dbReference type="Proteomes" id="UP000313645"/>
    </source>
</evidence>
<accession>A0ABY1ZQA7</accession>
<keyword evidence="4" id="KW-1185">Reference proteome</keyword>
<dbReference type="InterPro" id="IPR036869">
    <property type="entry name" value="J_dom_sf"/>
</dbReference>
<dbReference type="PRINTS" id="PR00625">
    <property type="entry name" value="JDOMAIN"/>
</dbReference>
<dbReference type="SMART" id="SM00271">
    <property type="entry name" value="DnaJ"/>
    <property type="match status" value="1"/>
</dbReference>
<evidence type="ECO:0000313" key="3">
    <source>
        <dbReference type="EMBL" id="TBW58909.1"/>
    </source>
</evidence>
<dbReference type="InterPro" id="IPR001623">
    <property type="entry name" value="DnaJ_domain"/>
</dbReference>
<reference evidence="3 4" key="1">
    <citation type="submission" date="2019-02" db="EMBL/GenBank/DDBJ databases">
        <title>Marinobacter halodurans sp. nov., a marine bacterium isolated from sea tidal flat.</title>
        <authorList>
            <person name="Yoo Y."/>
            <person name="Lee D.W."/>
            <person name="Kim B.S."/>
            <person name="Kim J.-J."/>
        </authorList>
    </citation>
    <scope>NUCLEOTIDE SEQUENCE [LARGE SCALE GENOMIC DNA]</scope>
    <source>
        <strain evidence="3 4">YJ-S3-2</strain>
    </source>
</reference>
<evidence type="ECO:0000256" key="1">
    <source>
        <dbReference type="ARBA" id="ARBA00023186"/>
    </source>
</evidence>
<dbReference type="Gene3D" id="1.10.3680.10">
    <property type="entry name" value="TerB-like"/>
    <property type="match status" value="1"/>
</dbReference>
<dbReference type="InterPro" id="IPR029024">
    <property type="entry name" value="TerB-like"/>
</dbReference>
<sequence>MERSFNTLFSVLSASNHEATKLLERTSLPGWARKHLFFFLGYVAKADGRVTEQQIRFAESLMRALQLSPGQRQRAIRAFQRGKDMEELPGSRGLRMRLHNTLNPEPALVVMFCLCHATQIEGTPSKQRRYRCEDAVDRTGLPVDAMEIVLNSYASHTRRSRPELRPAPTSYDDACKLLGVHARASLKDIKQAYRRRVSECHPDKLGSGLSDDEYARAKDRLLRYQQAWEIIKKRERARRR</sequence>
<protein>
    <submittedName>
        <fullName evidence="3">Molecular chaperone DjlA</fullName>
    </submittedName>
</protein>